<dbReference type="InterPro" id="IPR052342">
    <property type="entry name" value="MCH/BMMD"/>
</dbReference>
<organism evidence="2 3">
    <name type="scientific">Pigmentiphaga kullae</name>
    <dbReference type="NCBI Taxonomy" id="151784"/>
    <lineage>
        <taxon>Bacteria</taxon>
        <taxon>Pseudomonadati</taxon>
        <taxon>Pseudomonadota</taxon>
        <taxon>Betaproteobacteria</taxon>
        <taxon>Burkholderiales</taxon>
        <taxon>Alcaligenaceae</taxon>
        <taxon>Pigmentiphaga</taxon>
    </lineage>
</organism>
<proteinExistence type="predicted"/>
<dbReference type="EMBL" id="SGXC01000001">
    <property type="protein sequence ID" value="RZS86752.1"/>
    <property type="molecule type" value="Genomic_DNA"/>
</dbReference>
<dbReference type="RefSeq" id="WP_130357816.1">
    <property type="nucleotide sequence ID" value="NZ_SGXC01000001.1"/>
</dbReference>
<dbReference type="InterPro" id="IPR029069">
    <property type="entry name" value="HotDog_dom_sf"/>
</dbReference>
<sequence length="160" mass="17572">MSHVRMSMRAIAYDELAVGERYEGSARTLTQTDLSLACMLSGDWHPIHADVEFCRAAGMPGPMFQGPYGILLAMGMATQLPVFADPVVGATGVAEWRYRRPLRVGDTVHVRATINGKRMTSDGQRAIVDRRFELLGPDGELFQEGYGGTMLRLASRGEQP</sequence>
<dbReference type="PANTHER" id="PTHR43664">
    <property type="entry name" value="MONOAMINE OXIDASE-RELATED"/>
    <property type="match status" value="1"/>
</dbReference>
<name>A0A4Q7NNU1_9BURK</name>
<dbReference type="Proteomes" id="UP000292445">
    <property type="component" value="Unassembled WGS sequence"/>
</dbReference>
<comment type="caution">
    <text evidence="2">The sequence shown here is derived from an EMBL/GenBank/DDBJ whole genome shotgun (WGS) entry which is preliminary data.</text>
</comment>
<feature type="domain" description="MaoC-like" evidence="1">
    <location>
        <begin position="18"/>
        <end position="120"/>
    </location>
</feature>
<evidence type="ECO:0000313" key="2">
    <source>
        <dbReference type="EMBL" id="RZS86752.1"/>
    </source>
</evidence>
<dbReference type="OrthoDB" id="9800237at2"/>
<dbReference type="Pfam" id="PF01575">
    <property type="entry name" value="MaoC_dehydratas"/>
    <property type="match status" value="1"/>
</dbReference>
<dbReference type="SUPFAM" id="SSF54637">
    <property type="entry name" value="Thioesterase/thiol ester dehydrase-isomerase"/>
    <property type="match status" value="1"/>
</dbReference>
<evidence type="ECO:0000259" key="1">
    <source>
        <dbReference type="Pfam" id="PF01575"/>
    </source>
</evidence>
<gene>
    <name evidence="2" type="ORF">EV675_2801</name>
</gene>
<dbReference type="PANTHER" id="PTHR43664:SF1">
    <property type="entry name" value="BETA-METHYLMALYL-COA DEHYDRATASE"/>
    <property type="match status" value="1"/>
</dbReference>
<dbReference type="InterPro" id="IPR002539">
    <property type="entry name" value="MaoC-like_dom"/>
</dbReference>
<accession>A0A4Q7NNU1</accession>
<evidence type="ECO:0000313" key="3">
    <source>
        <dbReference type="Proteomes" id="UP000292445"/>
    </source>
</evidence>
<dbReference type="AlphaFoldDB" id="A0A4Q7NNU1"/>
<protein>
    <submittedName>
        <fullName evidence="2">Acyl dehydratase</fullName>
    </submittedName>
</protein>
<reference evidence="2 3" key="1">
    <citation type="submission" date="2019-02" db="EMBL/GenBank/DDBJ databases">
        <title>Genomic Encyclopedia of Type Strains, Phase IV (KMG-IV): sequencing the most valuable type-strain genomes for metagenomic binning, comparative biology and taxonomic classification.</title>
        <authorList>
            <person name="Goeker M."/>
        </authorList>
    </citation>
    <scope>NUCLEOTIDE SEQUENCE [LARGE SCALE GENOMIC DNA]</scope>
    <source>
        <strain evidence="2 3">K24</strain>
    </source>
</reference>
<dbReference type="Gene3D" id="3.10.129.10">
    <property type="entry name" value="Hotdog Thioesterase"/>
    <property type="match status" value="1"/>
</dbReference>
<keyword evidence="3" id="KW-1185">Reference proteome</keyword>